<keyword evidence="1" id="KW-1133">Transmembrane helix</keyword>
<feature type="transmembrane region" description="Helical" evidence="1">
    <location>
        <begin position="79"/>
        <end position="97"/>
    </location>
</feature>
<organism evidence="2 3">
    <name type="scientific">Winogradskyella alexanderae</name>
    <dbReference type="NCBI Taxonomy" id="2877123"/>
    <lineage>
        <taxon>Bacteria</taxon>
        <taxon>Pseudomonadati</taxon>
        <taxon>Bacteroidota</taxon>
        <taxon>Flavobacteriia</taxon>
        <taxon>Flavobacteriales</taxon>
        <taxon>Flavobacteriaceae</taxon>
        <taxon>Winogradskyella</taxon>
    </lineage>
</organism>
<name>A0ABS7XUH6_9FLAO</name>
<dbReference type="Proteomes" id="UP001198901">
    <property type="component" value="Unassembled WGS sequence"/>
</dbReference>
<proteinExistence type="predicted"/>
<dbReference type="RefSeq" id="WP_224529225.1">
    <property type="nucleotide sequence ID" value="NZ_JAIUJR010000007.1"/>
</dbReference>
<dbReference type="EMBL" id="JAIUJR010000007">
    <property type="protein sequence ID" value="MCA0133044.1"/>
    <property type="molecule type" value="Genomic_DNA"/>
</dbReference>
<evidence type="ECO:0008006" key="4">
    <source>
        <dbReference type="Google" id="ProtNLM"/>
    </source>
</evidence>
<evidence type="ECO:0000256" key="1">
    <source>
        <dbReference type="SAM" id="Phobius"/>
    </source>
</evidence>
<evidence type="ECO:0000313" key="3">
    <source>
        <dbReference type="Proteomes" id="UP001198901"/>
    </source>
</evidence>
<feature type="transmembrane region" description="Helical" evidence="1">
    <location>
        <begin position="6"/>
        <end position="31"/>
    </location>
</feature>
<keyword evidence="1" id="KW-0472">Membrane</keyword>
<gene>
    <name evidence="2" type="ORF">LBU54_10660</name>
</gene>
<reference evidence="3" key="1">
    <citation type="submission" date="2023-07" db="EMBL/GenBank/DDBJ databases">
        <authorList>
            <person name="Yue Y."/>
        </authorList>
    </citation>
    <scope>NUCLEOTIDE SEQUENCE [LARGE SCALE GENOMIC DNA]</scope>
    <source>
        <strain evidence="3">D23</strain>
    </source>
</reference>
<sequence length="103" mass="11094">MNSYDYLQLIGMILSGISSLGIVTATIILFIKKKTFSTTILLIGSILTILFGVGSFIANRAAGNHGAETLIKTIGWSKFIGGFLSILFCSGLLIFAIKDFKRS</sequence>
<keyword evidence="1" id="KW-0812">Transmembrane</keyword>
<protein>
    <recommendedName>
        <fullName evidence="4">MotA/TolQ/ExbB proton channel family protein</fullName>
    </recommendedName>
</protein>
<accession>A0ABS7XUH6</accession>
<feature type="transmembrane region" description="Helical" evidence="1">
    <location>
        <begin position="38"/>
        <end position="59"/>
    </location>
</feature>
<comment type="caution">
    <text evidence="2">The sequence shown here is derived from an EMBL/GenBank/DDBJ whole genome shotgun (WGS) entry which is preliminary data.</text>
</comment>
<evidence type="ECO:0000313" key="2">
    <source>
        <dbReference type="EMBL" id="MCA0133044.1"/>
    </source>
</evidence>
<keyword evidence="3" id="KW-1185">Reference proteome</keyword>